<evidence type="ECO:0000256" key="1">
    <source>
        <dbReference type="ARBA" id="ARBA00004651"/>
    </source>
</evidence>
<proteinExistence type="inferred from homology"/>
<feature type="transmembrane region" description="Helical" evidence="7">
    <location>
        <begin position="449"/>
        <end position="471"/>
    </location>
</feature>
<dbReference type="RefSeq" id="WP_124539246.1">
    <property type="nucleotide sequence ID" value="NZ_QUSW01000001.1"/>
</dbReference>
<feature type="transmembrane region" description="Helical" evidence="7">
    <location>
        <begin position="88"/>
        <end position="108"/>
    </location>
</feature>
<accession>A0A3N7HW62</accession>
<dbReference type="OrthoDB" id="8538786at2"/>
<dbReference type="AlphaFoldDB" id="A0A3N7HW62"/>
<evidence type="ECO:0000256" key="4">
    <source>
        <dbReference type="ARBA" id="ARBA00022692"/>
    </source>
</evidence>
<feature type="transmembrane region" description="Helical" evidence="7">
    <location>
        <begin position="163"/>
        <end position="196"/>
    </location>
</feature>
<evidence type="ECO:0000313" key="9">
    <source>
        <dbReference type="Proteomes" id="UP000267464"/>
    </source>
</evidence>
<dbReference type="Pfam" id="PF13440">
    <property type="entry name" value="Polysacc_synt_3"/>
    <property type="match status" value="1"/>
</dbReference>
<reference evidence="8 9" key="1">
    <citation type="submission" date="2018-08" db="EMBL/GenBank/DDBJ databases">
        <authorList>
            <person name="Khan S.A."/>
            <person name="Jeon C.O."/>
            <person name="Chun B.H."/>
            <person name="Jeong S.E."/>
        </authorList>
    </citation>
    <scope>NUCLEOTIDE SEQUENCE [LARGE SCALE GENOMIC DNA]</scope>
    <source>
        <strain evidence="8 9">S-16</strain>
    </source>
</reference>
<feature type="transmembrane region" description="Helical" evidence="7">
    <location>
        <begin position="120"/>
        <end position="142"/>
    </location>
</feature>
<keyword evidence="6 7" id="KW-0472">Membrane</keyword>
<feature type="transmembrane region" description="Helical" evidence="7">
    <location>
        <begin position="208"/>
        <end position="229"/>
    </location>
</feature>
<evidence type="ECO:0000313" key="8">
    <source>
        <dbReference type="EMBL" id="RQP26557.1"/>
    </source>
</evidence>
<comment type="similarity">
    <text evidence="2">Belongs to the polysaccharide synthase family.</text>
</comment>
<evidence type="ECO:0000256" key="5">
    <source>
        <dbReference type="ARBA" id="ARBA00022989"/>
    </source>
</evidence>
<keyword evidence="4 7" id="KW-0812">Transmembrane</keyword>
<evidence type="ECO:0000256" key="6">
    <source>
        <dbReference type="ARBA" id="ARBA00023136"/>
    </source>
</evidence>
<comment type="caution">
    <text evidence="8">The sequence shown here is derived from an EMBL/GenBank/DDBJ whole genome shotgun (WGS) entry which is preliminary data.</text>
</comment>
<dbReference type="PANTHER" id="PTHR30250">
    <property type="entry name" value="PST FAMILY PREDICTED COLANIC ACID TRANSPORTER"/>
    <property type="match status" value="1"/>
</dbReference>
<evidence type="ECO:0008006" key="10">
    <source>
        <dbReference type="Google" id="ProtNLM"/>
    </source>
</evidence>
<dbReference type="EMBL" id="QUSW01000001">
    <property type="protein sequence ID" value="RQP26557.1"/>
    <property type="molecule type" value="Genomic_DNA"/>
</dbReference>
<keyword evidence="3" id="KW-1003">Cell membrane</keyword>
<dbReference type="PANTHER" id="PTHR30250:SF10">
    <property type="entry name" value="LIPOPOLYSACCHARIDE BIOSYNTHESIS PROTEIN WZXC"/>
    <property type="match status" value="1"/>
</dbReference>
<sequence>MSATAPLPATANRAKAARSALWSVAENGGLALISFSSLIIYSRFLSVSDFGLFSIVLAVIELMTVLVSMLFHDALVQRTDVGEAHYDSAFTATMALSAVLMAACWLGAPTFAARTGNPQAAMALAWTSLCLPLTALSATIVARQRRNLDFRTLAVRSLVGRTLGALTGIALVVMGFSFWGLVAQQVFVVLFGSAILWITCRERPRLRFQWVAFRELIGFGVVAVSVLFVNFSIKRLFVILCGMSLGTHAAGLMNLSFRAVDTFWSLASTAISQVALPILSSLRADDERFKRAFRTASSFACVVLYFSFVLIGATSTEVVEILFGPRWSAIAPYVTLLSLQVLVQARRLLMTPMLTALGRPRDLLITQSAELVFVLGAILVTGVPTIGWAIGIWVTRELLGAVLQTTLFRRASGIGWMEQIRASWLPLLCAAAMLGAVWAARLAMPGWPAIARVAVLAPLGTAVYVAGLFLFDRRLLTELLDFAKSAVARRRAPSTASNG</sequence>
<dbReference type="Proteomes" id="UP000267464">
    <property type="component" value="Unassembled WGS sequence"/>
</dbReference>
<evidence type="ECO:0000256" key="3">
    <source>
        <dbReference type="ARBA" id="ARBA00022475"/>
    </source>
</evidence>
<feature type="transmembrane region" description="Helical" evidence="7">
    <location>
        <begin position="292"/>
        <end position="313"/>
    </location>
</feature>
<gene>
    <name evidence="8" type="ORF">DZC73_06020</name>
</gene>
<keyword evidence="9" id="KW-1185">Reference proteome</keyword>
<feature type="transmembrane region" description="Helical" evidence="7">
    <location>
        <begin position="424"/>
        <end position="443"/>
    </location>
</feature>
<evidence type="ECO:0000256" key="7">
    <source>
        <dbReference type="SAM" id="Phobius"/>
    </source>
</evidence>
<dbReference type="GO" id="GO:0005886">
    <property type="term" value="C:plasma membrane"/>
    <property type="evidence" value="ECO:0007669"/>
    <property type="project" value="UniProtKB-SubCell"/>
</dbReference>
<protein>
    <recommendedName>
        <fullName evidence="10">Membrane protein involved in the export of O-antigen and teichoic acid</fullName>
    </recommendedName>
</protein>
<dbReference type="InterPro" id="IPR050833">
    <property type="entry name" value="Poly_Biosynth_Transport"/>
</dbReference>
<feature type="transmembrane region" description="Helical" evidence="7">
    <location>
        <begin position="263"/>
        <end position="280"/>
    </location>
</feature>
<reference evidence="8 9" key="2">
    <citation type="submission" date="2018-12" db="EMBL/GenBank/DDBJ databases">
        <title>Rhizobacter gummiphilus sp. nov., a rubber-degrading bacterium isolated from the soil of a botanical garden in Japan.</title>
        <authorList>
            <person name="Shunsuke S.S."/>
        </authorList>
    </citation>
    <scope>NUCLEOTIDE SEQUENCE [LARGE SCALE GENOMIC DNA]</scope>
    <source>
        <strain evidence="8 9">S-16</strain>
    </source>
</reference>
<feature type="transmembrane region" description="Helical" evidence="7">
    <location>
        <begin position="325"/>
        <end position="343"/>
    </location>
</feature>
<feature type="transmembrane region" description="Helical" evidence="7">
    <location>
        <begin position="20"/>
        <end position="44"/>
    </location>
</feature>
<evidence type="ECO:0000256" key="2">
    <source>
        <dbReference type="ARBA" id="ARBA00007430"/>
    </source>
</evidence>
<comment type="subcellular location">
    <subcellularLocation>
        <location evidence="1">Cell membrane</location>
        <topology evidence="1">Multi-pass membrane protein</topology>
    </subcellularLocation>
</comment>
<feature type="transmembrane region" description="Helical" evidence="7">
    <location>
        <begin position="50"/>
        <end position="76"/>
    </location>
</feature>
<organism evidence="8 9">
    <name type="scientific">Piscinibacter terrae</name>
    <dbReference type="NCBI Taxonomy" id="2496871"/>
    <lineage>
        <taxon>Bacteria</taxon>
        <taxon>Pseudomonadati</taxon>
        <taxon>Pseudomonadota</taxon>
        <taxon>Betaproteobacteria</taxon>
        <taxon>Burkholderiales</taxon>
        <taxon>Sphaerotilaceae</taxon>
        <taxon>Piscinibacter</taxon>
    </lineage>
</organism>
<name>A0A3N7HW62_9BURK</name>
<keyword evidence="5 7" id="KW-1133">Transmembrane helix</keyword>